<dbReference type="EMBL" id="LAZR01054954">
    <property type="protein sequence ID" value="KKK77445.1"/>
    <property type="molecule type" value="Genomic_DNA"/>
</dbReference>
<dbReference type="AlphaFoldDB" id="A0A0F8YUK7"/>
<organism evidence="1">
    <name type="scientific">marine sediment metagenome</name>
    <dbReference type="NCBI Taxonomy" id="412755"/>
    <lineage>
        <taxon>unclassified sequences</taxon>
        <taxon>metagenomes</taxon>
        <taxon>ecological metagenomes</taxon>
    </lineage>
</organism>
<accession>A0A0F8YUK7</accession>
<comment type="caution">
    <text evidence="1">The sequence shown here is derived from an EMBL/GenBank/DDBJ whole genome shotgun (WGS) entry which is preliminary data.</text>
</comment>
<evidence type="ECO:0000313" key="1">
    <source>
        <dbReference type="EMBL" id="KKK77445.1"/>
    </source>
</evidence>
<name>A0A0F8YUK7_9ZZZZ</name>
<protein>
    <submittedName>
        <fullName evidence="1">Uncharacterized protein</fullName>
    </submittedName>
</protein>
<proteinExistence type="predicted"/>
<gene>
    <name evidence="1" type="ORF">LCGC14_2853550</name>
</gene>
<sequence length="68" mass="7609">MTYIIKRKFRGLFGDDVDNSQMASFIQHVQDSGAGLIVTLPSLMDNLTINHLVVRKTMKIPALTDGFK</sequence>
<reference evidence="1" key="1">
    <citation type="journal article" date="2015" name="Nature">
        <title>Complex archaea that bridge the gap between prokaryotes and eukaryotes.</title>
        <authorList>
            <person name="Spang A."/>
            <person name="Saw J.H."/>
            <person name="Jorgensen S.L."/>
            <person name="Zaremba-Niedzwiedzka K."/>
            <person name="Martijn J."/>
            <person name="Lind A.E."/>
            <person name="van Eijk R."/>
            <person name="Schleper C."/>
            <person name="Guy L."/>
            <person name="Ettema T.J."/>
        </authorList>
    </citation>
    <scope>NUCLEOTIDE SEQUENCE</scope>
</reference>